<dbReference type="PROSITE" id="PS51029">
    <property type="entry name" value="MADF"/>
    <property type="match status" value="1"/>
</dbReference>
<dbReference type="EMBL" id="OV651831">
    <property type="protein sequence ID" value="CAH1105296.1"/>
    <property type="molecule type" value="Genomic_DNA"/>
</dbReference>
<feature type="region of interest" description="Disordered" evidence="1">
    <location>
        <begin position="79"/>
        <end position="149"/>
    </location>
</feature>
<evidence type="ECO:0000256" key="1">
    <source>
        <dbReference type="SAM" id="MobiDB-lite"/>
    </source>
</evidence>
<feature type="compositionally biased region" description="Polar residues" evidence="1">
    <location>
        <begin position="115"/>
        <end position="149"/>
    </location>
</feature>
<dbReference type="Pfam" id="PF10545">
    <property type="entry name" value="MADF_DNA_bdg"/>
    <property type="match status" value="1"/>
</dbReference>
<protein>
    <recommendedName>
        <fullName evidence="2">MADF domain-containing protein</fullName>
    </recommendedName>
</protein>
<evidence type="ECO:0000259" key="2">
    <source>
        <dbReference type="PROSITE" id="PS51029"/>
    </source>
</evidence>
<feature type="compositionally biased region" description="Acidic residues" evidence="1">
    <location>
        <begin position="99"/>
        <end position="113"/>
    </location>
</feature>
<reference evidence="3" key="1">
    <citation type="submission" date="2022-01" db="EMBL/GenBank/DDBJ databases">
        <authorList>
            <person name="King R."/>
        </authorList>
    </citation>
    <scope>NUCLEOTIDE SEQUENCE</scope>
</reference>
<dbReference type="Proteomes" id="UP001153636">
    <property type="component" value="Chromosome 19"/>
</dbReference>
<dbReference type="InterPro" id="IPR039353">
    <property type="entry name" value="TF_Adf1"/>
</dbReference>
<proteinExistence type="predicted"/>
<feature type="compositionally biased region" description="Low complexity" evidence="1">
    <location>
        <begin position="247"/>
        <end position="261"/>
    </location>
</feature>
<keyword evidence="4" id="KW-1185">Reference proteome</keyword>
<dbReference type="PANTHER" id="PTHR12243">
    <property type="entry name" value="MADF DOMAIN TRANSCRIPTION FACTOR"/>
    <property type="match status" value="1"/>
</dbReference>
<dbReference type="AlphaFoldDB" id="A0A9P0CW04"/>
<sequence length="307" mass="35260">MDVERLIEEIRKFPVLYDGTNEKYRNTEYKDRVWKKIATDLEAKGQAAVRQHKYKYEDLLTFLLPYMVERETISNISYTKENIEHEPESNTQEEHSIVEEEESTQQDNADEEPIITTQSSSTQNLTDRAEHSQTSSADSSVTLNKQNTFMKPPLKRKLQREVKPPESASSQLMAYILAEKEAEKRANRLIIEKQVQNPIDAFLAGIARALKSLHPLLFHQAKSTIFSVVQEFELKQLMNNEPIHQFPPSSSNSSPRSVSTPYPSPVENESLNPSQQLMHQQRDSHNNQNHSKLPLILVRIICCTSGK</sequence>
<feature type="compositionally biased region" description="Basic and acidic residues" evidence="1">
    <location>
        <begin position="81"/>
        <end position="98"/>
    </location>
</feature>
<dbReference type="GO" id="GO:0006357">
    <property type="term" value="P:regulation of transcription by RNA polymerase II"/>
    <property type="evidence" value="ECO:0007669"/>
    <property type="project" value="TreeGrafter"/>
</dbReference>
<feature type="region of interest" description="Disordered" evidence="1">
    <location>
        <begin position="243"/>
        <end position="271"/>
    </location>
</feature>
<dbReference type="OrthoDB" id="10262320at2759"/>
<organism evidence="3 4">
    <name type="scientific">Psylliodes chrysocephalus</name>
    <dbReference type="NCBI Taxonomy" id="3402493"/>
    <lineage>
        <taxon>Eukaryota</taxon>
        <taxon>Metazoa</taxon>
        <taxon>Ecdysozoa</taxon>
        <taxon>Arthropoda</taxon>
        <taxon>Hexapoda</taxon>
        <taxon>Insecta</taxon>
        <taxon>Pterygota</taxon>
        <taxon>Neoptera</taxon>
        <taxon>Endopterygota</taxon>
        <taxon>Coleoptera</taxon>
        <taxon>Polyphaga</taxon>
        <taxon>Cucujiformia</taxon>
        <taxon>Chrysomeloidea</taxon>
        <taxon>Chrysomelidae</taxon>
        <taxon>Galerucinae</taxon>
        <taxon>Alticini</taxon>
        <taxon>Psylliodes</taxon>
    </lineage>
</organism>
<dbReference type="SMART" id="SM00595">
    <property type="entry name" value="MADF"/>
    <property type="match status" value="1"/>
</dbReference>
<accession>A0A9P0CW04</accession>
<dbReference type="GO" id="GO:0005667">
    <property type="term" value="C:transcription regulator complex"/>
    <property type="evidence" value="ECO:0007669"/>
    <property type="project" value="TreeGrafter"/>
</dbReference>
<dbReference type="PANTHER" id="PTHR12243:SF67">
    <property type="entry name" value="COREPRESSOR OF PANGOLIN, ISOFORM A-RELATED"/>
    <property type="match status" value="1"/>
</dbReference>
<gene>
    <name evidence="3" type="ORF">PSYICH_LOCUS6212</name>
</gene>
<name>A0A9P0CW04_9CUCU</name>
<feature type="domain" description="MADF" evidence="2">
    <location>
        <begin position="5"/>
        <end position="103"/>
    </location>
</feature>
<dbReference type="GO" id="GO:0005634">
    <property type="term" value="C:nucleus"/>
    <property type="evidence" value="ECO:0007669"/>
    <property type="project" value="TreeGrafter"/>
</dbReference>
<evidence type="ECO:0000313" key="4">
    <source>
        <dbReference type="Proteomes" id="UP001153636"/>
    </source>
</evidence>
<evidence type="ECO:0000313" key="3">
    <source>
        <dbReference type="EMBL" id="CAH1105296.1"/>
    </source>
</evidence>
<dbReference type="InterPro" id="IPR006578">
    <property type="entry name" value="MADF-dom"/>
</dbReference>